<dbReference type="CDD" id="cd16320">
    <property type="entry name" value="MraZ_N"/>
    <property type="match status" value="1"/>
</dbReference>
<organism evidence="9 10">
    <name type="scientific">Xylocopilactobacillus apis</name>
    <dbReference type="NCBI Taxonomy" id="2932183"/>
    <lineage>
        <taxon>Bacteria</taxon>
        <taxon>Bacillati</taxon>
        <taxon>Bacillota</taxon>
        <taxon>Bacilli</taxon>
        <taxon>Lactobacillales</taxon>
        <taxon>Lactobacillaceae</taxon>
        <taxon>Xylocopilactobacillus</taxon>
    </lineage>
</organism>
<dbReference type="Gene3D" id="3.40.1550.20">
    <property type="entry name" value="Transcriptional regulator MraZ domain"/>
    <property type="match status" value="1"/>
</dbReference>
<dbReference type="RefSeq" id="WP_317698505.1">
    <property type="nucleotide sequence ID" value="NZ_AP026801.1"/>
</dbReference>
<evidence type="ECO:0000259" key="8">
    <source>
        <dbReference type="PROSITE" id="PS51740"/>
    </source>
</evidence>
<dbReference type="InterPro" id="IPR035644">
    <property type="entry name" value="MraZ_C"/>
</dbReference>
<dbReference type="InterPro" id="IPR035642">
    <property type="entry name" value="MraZ_N"/>
</dbReference>
<dbReference type="CDD" id="cd16321">
    <property type="entry name" value="MraZ_C"/>
    <property type="match status" value="1"/>
</dbReference>
<dbReference type="InterPro" id="IPR003444">
    <property type="entry name" value="MraZ"/>
</dbReference>
<dbReference type="HAMAP" id="MF_01008">
    <property type="entry name" value="MraZ"/>
    <property type="match status" value="1"/>
</dbReference>
<dbReference type="EMBL" id="AP026801">
    <property type="protein sequence ID" value="BDR56208.1"/>
    <property type="molecule type" value="Genomic_DNA"/>
</dbReference>
<protein>
    <recommendedName>
        <fullName evidence="1 7">Transcriptional regulator MraZ</fullName>
    </recommendedName>
</protein>
<dbReference type="AlphaFoldDB" id="A0AAU9DRD1"/>
<evidence type="ECO:0000256" key="7">
    <source>
        <dbReference type="HAMAP-Rule" id="MF_01008"/>
    </source>
</evidence>
<feature type="domain" description="SpoVT-AbrB" evidence="8">
    <location>
        <begin position="5"/>
        <end position="47"/>
    </location>
</feature>
<feature type="domain" description="SpoVT-AbrB" evidence="8">
    <location>
        <begin position="76"/>
        <end position="119"/>
    </location>
</feature>
<evidence type="ECO:0000313" key="9">
    <source>
        <dbReference type="EMBL" id="BDR56208.1"/>
    </source>
</evidence>
<gene>
    <name evidence="7 9" type="primary">mraZ</name>
    <name evidence="9" type="ORF">KIMC2_07700</name>
</gene>
<evidence type="ECO:0000256" key="3">
    <source>
        <dbReference type="ARBA" id="ARBA00022737"/>
    </source>
</evidence>
<name>A0AAU9DRD1_9LACO</name>
<comment type="subcellular location">
    <subcellularLocation>
        <location evidence="7">Cytoplasm</location>
        <location evidence="7">Nucleoid</location>
    </subcellularLocation>
</comment>
<keyword evidence="5 7" id="KW-0238">DNA-binding</keyword>
<dbReference type="PANTHER" id="PTHR34701">
    <property type="entry name" value="TRANSCRIPTIONAL REGULATOR MRAZ"/>
    <property type="match status" value="1"/>
</dbReference>
<keyword evidence="3" id="KW-0677">Repeat</keyword>
<evidence type="ECO:0000313" key="10">
    <source>
        <dbReference type="Proteomes" id="UP001321804"/>
    </source>
</evidence>
<sequence length="144" mass="16460">MFMGEFRHNLDQKGRIIIPSKFRSELGGSFIVTRGMDGCLFVYSQLSWDSLVKKLSSLPLTKKDSRAFSRFFYSGATEVEIDKQGRINLPQNLISFAKLEKECIVLGVNSRVEIWDADTYQKVDSEMADNISEISENLMDIDFD</sequence>
<evidence type="ECO:0000256" key="2">
    <source>
        <dbReference type="ARBA" id="ARBA00022490"/>
    </source>
</evidence>
<comment type="similarity">
    <text evidence="7">Belongs to the MraZ family.</text>
</comment>
<evidence type="ECO:0000256" key="6">
    <source>
        <dbReference type="ARBA" id="ARBA00023163"/>
    </source>
</evidence>
<evidence type="ECO:0000256" key="5">
    <source>
        <dbReference type="ARBA" id="ARBA00023125"/>
    </source>
</evidence>
<evidence type="ECO:0000256" key="4">
    <source>
        <dbReference type="ARBA" id="ARBA00023015"/>
    </source>
</evidence>
<dbReference type="PROSITE" id="PS51740">
    <property type="entry name" value="SPOVT_ABRB"/>
    <property type="match status" value="2"/>
</dbReference>
<comment type="subunit">
    <text evidence="7">Forms oligomers.</text>
</comment>
<dbReference type="InterPro" id="IPR037914">
    <property type="entry name" value="SpoVT-AbrB_sf"/>
</dbReference>
<dbReference type="PANTHER" id="PTHR34701:SF1">
    <property type="entry name" value="TRANSCRIPTIONAL REGULATOR MRAZ"/>
    <property type="match status" value="1"/>
</dbReference>
<dbReference type="SUPFAM" id="SSF89447">
    <property type="entry name" value="AbrB/MazE/MraZ-like"/>
    <property type="match status" value="1"/>
</dbReference>
<keyword evidence="4 7" id="KW-0805">Transcription regulation</keyword>
<dbReference type="InterPro" id="IPR020603">
    <property type="entry name" value="MraZ_dom"/>
</dbReference>
<keyword evidence="10" id="KW-1185">Reference proteome</keyword>
<dbReference type="GO" id="GO:0003700">
    <property type="term" value="F:DNA-binding transcription factor activity"/>
    <property type="evidence" value="ECO:0007669"/>
    <property type="project" value="UniProtKB-UniRule"/>
</dbReference>
<evidence type="ECO:0000256" key="1">
    <source>
        <dbReference type="ARBA" id="ARBA00013860"/>
    </source>
</evidence>
<keyword evidence="6 7" id="KW-0804">Transcription</keyword>
<dbReference type="GO" id="GO:0000976">
    <property type="term" value="F:transcription cis-regulatory region binding"/>
    <property type="evidence" value="ECO:0007669"/>
    <property type="project" value="TreeGrafter"/>
</dbReference>
<dbReference type="GO" id="GO:0005737">
    <property type="term" value="C:cytoplasm"/>
    <property type="evidence" value="ECO:0007669"/>
    <property type="project" value="UniProtKB-UniRule"/>
</dbReference>
<dbReference type="Pfam" id="PF02381">
    <property type="entry name" value="MraZ"/>
    <property type="match status" value="2"/>
</dbReference>
<dbReference type="GO" id="GO:0009295">
    <property type="term" value="C:nucleoid"/>
    <property type="evidence" value="ECO:0007669"/>
    <property type="project" value="UniProtKB-SubCell"/>
</dbReference>
<dbReference type="KEGG" id="xak:KIMC2_07700"/>
<dbReference type="InterPro" id="IPR038619">
    <property type="entry name" value="MraZ_sf"/>
</dbReference>
<reference evidence="9 10" key="1">
    <citation type="journal article" date="2023" name="Microbiol. Spectr.">
        <title>Symbiosis of Carpenter Bees with Uncharacterized Lactic Acid Bacteria Showing NAD Auxotrophy.</title>
        <authorList>
            <person name="Kawasaki S."/>
            <person name="Ozawa K."/>
            <person name="Mori T."/>
            <person name="Yamamoto A."/>
            <person name="Ito M."/>
            <person name="Ohkuma M."/>
            <person name="Sakamoto M."/>
            <person name="Matsutani M."/>
        </authorList>
    </citation>
    <scope>NUCLEOTIDE SEQUENCE [LARGE SCALE GENOMIC DNA]</scope>
    <source>
        <strain evidence="9 10">KimC2</strain>
    </source>
</reference>
<proteinExistence type="inferred from homology"/>
<keyword evidence="2 7" id="KW-0963">Cytoplasm</keyword>
<dbReference type="FunFam" id="3.40.1550.20:FF:000002">
    <property type="entry name" value="Transcriptional regulator MraZ"/>
    <property type="match status" value="1"/>
</dbReference>
<dbReference type="Proteomes" id="UP001321804">
    <property type="component" value="Chromosome"/>
</dbReference>
<accession>A0AAU9DRD1</accession>
<dbReference type="InterPro" id="IPR007159">
    <property type="entry name" value="SpoVT-AbrB_dom"/>
</dbReference>
<dbReference type="NCBIfam" id="TIGR00242">
    <property type="entry name" value="division/cell wall cluster transcriptional repressor MraZ"/>
    <property type="match status" value="1"/>
</dbReference>
<dbReference type="GO" id="GO:2000143">
    <property type="term" value="P:negative regulation of DNA-templated transcription initiation"/>
    <property type="evidence" value="ECO:0007669"/>
    <property type="project" value="TreeGrafter"/>
</dbReference>